<protein>
    <submittedName>
        <fullName evidence="1">Uncharacterized protein</fullName>
    </submittedName>
</protein>
<evidence type="ECO:0000313" key="1">
    <source>
        <dbReference type="EMBL" id="EWS78761.1"/>
    </source>
</evidence>
<reference evidence="1 2" key="1">
    <citation type="journal article" date="2014" name="Genome Announc.">
        <title>Draft Genome Sequence of Xylella fastidiosa Pear Leaf Scorch Strain in Taiwan.</title>
        <authorList>
            <person name="Su C.C."/>
            <person name="Deng W.L."/>
            <person name="Jan F.J."/>
            <person name="Chang C.J."/>
            <person name="Huang H."/>
            <person name="Chen J."/>
        </authorList>
    </citation>
    <scope>NUCLEOTIDE SEQUENCE [LARGE SCALE GENOMIC DNA]</scope>
    <source>
        <strain evidence="1 2">PLS229</strain>
    </source>
</reference>
<dbReference type="EMBL" id="JDSQ01000005">
    <property type="protein sequence ID" value="EWS78761.1"/>
    <property type="molecule type" value="Genomic_DNA"/>
</dbReference>
<proteinExistence type="predicted"/>
<comment type="caution">
    <text evidence="1">The sequence shown here is derived from an EMBL/GenBank/DDBJ whole genome shotgun (WGS) entry which is preliminary data.</text>
</comment>
<gene>
    <name evidence="1" type="ORF">AF72_04110</name>
</gene>
<dbReference type="Proteomes" id="UP000020406">
    <property type="component" value="Unassembled WGS sequence"/>
</dbReference>
<accession>Z9JLQ4</accession>
<dbReference type="STRING" id="1444770.AF72_04110"/>
<evidence type="ECO:0000313" key="2">
    <source>
        <dbReference type="Proteomes" id="UP000020406"/>
    </source>
</evidence>
<name>Z9JLQ4_9GAMM</name>
<sequence>MCSTARVDDVTKSVGYEAGFDVMFTHVGQPLDADQPDFWWVAFAR</sequence>
<organism evidence="1 2">
    <name type="scientific">Xylella taiwanensis</name>
    <dbReference type="NCBI Taxonomy" id="1444770"/>
    <lineage>
        <taxon>Bacteria</taxon>
        <taxon>Pseudomonadati</taxon>
        <taxon>Pseudomonadota</taxon>
        <taxon>Gammaproteobacteria</taxon>
        <taxon>Lysobacterales</taxon>
        <taxon>Lysobacteraceae</taxon>
        <taxon>Xylella</taxon>
    </lineage>
</organism>
<dbReference type="AlphaFoldDB" id="Z9JLQ4"/>